<keyword evidence="2" id="KW-1185">Reference proteome</keyword>
<accession>A0AAV9NE34</accession>
<dbReference type="Gene3D" id="2.60.120.10">
    <property type="entry name" value="Jelly Rolls"/>
    <property type="match status" value="1"/>
</dbReference>
<dbReference type="InterPro" id="IPR047142">
    <property type="entry name" value="OryJ/VirC-like"/>
</dbReference>
<organism evidence="1 2">
    <name type="scientific">Exophiala bonariae</name>
    <dbReference type="NCBI Taxonomy" id="1690606"/>
    <lineage>
        <taxon>Eukaryota</taxon>
        <taxon>Fungi</taxon>
        <taxon>Dikarya</taxon>
        <taxon>Ascomycota</taxon>
        <taxon>Pezizomycotina</taxon>
        <taxon>Eurotiomycetes</taxon>
        <taxon>Chaetothyriomycetidae</taxon>
        <taxon>Chaetothyriales</taxon>
        <taxon>Herpotrichiellaceae</taxon>
        <taxon>Exophiala</taxon>
    </lineage>
</organism>
<sequence>MAGQSQVPVVHVTESAPDGTTTFLDPATFPDGKVFETVQMSPVASLSVIWSSPAAFSVAKGQDIEHHKNILAAGPPVPFFQTQGNTAVSMTYIGPTESVTRGFMHRTQSLDYLLMHEGELELELDSGEKRVVKAGEVVIQREAWHRWTNLSTTRRAVMFAVALGAEGATLGGIDIRQD</sequence>
<dbReference type="PANTHER" id="PTHR36156:SF2">
    <property type="entry name" value="CUPIN TYPE-2 DOMAIN-CONTAINING PROTEIN"/>
    <property type="match status" value="1"/>
</dbReference>
<protein>
    <recommendedName>
        <fullName evidence="3">Cupin 2 conserved barrel domain-containing protein</fullName>
    </recommendedName>
</protein>
<evidence type="ECO:0008006" key="3">
    <source>
        <dbReference type="Google" id="ProtNLM"/>
    </source>
</evidence>
<dbReference type="SUPFAM" id="SSF51182">
    <property type="entry name" value="RmlC-like cupins"/>
    <property type="match status" value="1"/>
</dbReference>
<gene>
    <name evidence="1" type="ORF">LTR84_001788</name>
</gene>
<dbReference type="Proteomes" id="UP001358417">
    <property type="component" value="Unassembled WGS sequence"/>
</dbReference>
<name>A0AAV9NE34_9EURO</name>
<dbReference type="GeneID" id="89970004"/>
<reference evidence="1 2" key="1">
    <citation type="submission" date="2023-08" db="EMBL/GenBank/DDBJ databases">
        <title>Black Yeasts Isolated from many extreme environments.</title>
        <authorList>
            <person name="Coleine C."/>
            <person name="Stajich J.E."/>
            <person name="Selbmann L."/>
        </authorList>
    </citation>
    <scope>NUCLEOTIDE SEQUENCE [LARGE SCALE GENOMIC DNA]</scope>
    <source>
        <strain evidence="1 2">CCFEE 5792</strain>
    </source>
</reference>
<dbReference type="InterPro" id="IPR011051">
    <property type="entry name" value="RmlC_Cupin_sf"/>
</dbReference>
<dbReference type="PANTHER" id="PTHR36156">
    <property type="entry name" value="SLR2101 PROTEIN"/>
    <property type="match status" value="1"/>
</dbReference>
<dbReference type="EMBL" id="JAVRRD010000011">
    <property type="protein sequence ID" value="KAK5053826.1"/>
    <property type="molecule type" value="Genomic_DNA"/>
</dbReference>
<evidence type="ECO:0000313" key="2">
    <source>
        <dbReference type="Proteomes" id="UP001358417"/>
    </source>
</evidence>
<dbReference type="InterPro" id="IPR014710">
    <property type="entry name" value="RmlC-like_jellyroll"/>
</dbReference>
<dbReference type="CDD" id="cd02231">
    <property type="entry name" value="cupin_BLL6423-like"/>
    <property type="match status" value="1"/>
</dbReference>
<evidence type="ECO:0000313" key="1">
    <source>
        <dbReference type="EMBL" id="KAK5053826.1"/>
    </source>
</evidence>
<dbReference type="RefSeq" id="XP_064706951.1">
    <property type="nucleotide sequence ID" value="XM_064845406.1"/>
</dbReference>
<dbReference type="AlphaFoldDB" id="A0AAV9NE34"/>
<comment type="caution">
    <text evidence="1">The sequence shown here is derived from an EMBL/GenBank/DDBJ whole genome shotgun (WGS) entry which is preliminary data.</text>
</comment>
<proteinExistence type="predicted"/>